<name>A0ABY3ZVH8_9STAP</name>
<protein>
    <submittedName>
        <fullName evidence="1">YwqG family protein</fullName>
    </submittedName>
</protein>
<organism evidence="1 2">
    <name type="scientific">Macrococcus armenti</name>
    <dbReference type="NCBI Taxonomy" id="2875764"/>
    <lineage>
        <taxon>Bacteria</taxon>
        <taxon>Bacillati</taxon>
        <taxon>Bacillota</taxon>
        <taxon>Bacilli</taxon>
        <taxon>Bacillales</taxon>
        <taxon>Staphylococcaceae</taxon>
        <taxon>Macrococcus</taxon>
    </lineage>
</organism>
<evidence type="ECO:0000313" key="2">
    <source>
        <dbReference type="Proteomes" id="UP000830343"/>
    </source>
</evidence>
<dbReference type="Gene3D" id="2.30.320.10">
    <property type="entry name" value="YwqG-like"/>
    <property type="match status" value="1"/>
</dbReference>
<reference evidence="1" key="1">
    <citation type="submission" date="2022-03" db="EMBL/GenBank/DDBJ databases">
        <authorList>
            <person name="Vrbovska V."/>
            <person name="Kovarovic V."/>
            <person name="Botka T."/>
            <person name="Pantucek R."/>
        </authorList>
    </citation>
    <scope>NUCLEOTIDE SEQUENCE</scope>
    <source>
        <strain evidence="1">CCM 2609</strain>
    </source>
</reference>
<reference evidence="1" key="2">
    <citation type="submission" date="2022-04" db="EMBL/GenBank/DDBJ databases">
        <title>Antimicrobial genetic elements in methicillin-resistant Macrococcus armenti.</title>
        <authorList>
            <person name="Keller J.E."/>
            <person name="Schwendener S."/>
            <person name="Pantucek R."/>
            <person name="Perreten V."/>
        </authorList>
    </citation>
    <scope>NUCLEOTIDE SEQUENCE</scope>
    <source>
        <strain evidence="1">CCM 2609</strain>
    </source>
</reference>
<dbReference type="PANTHER" id="PTHR36436">
    <property type="entry name" value="SLL5081 PROTEIN"/>
    <property type="match status" value="1"/>
</dbReference>
<dbReference type="EMBL" id="CP094348">
    <property type="protein sequence ID" value="UOB20905.1"/>
    <property type="molecule type" value="Genomic_DNA"/>
</dbReference>
<keyword evidence="2" id="KW-1185">Reference proteome</keyword>
<dbReference type="SUPFAM" id="SSF103032">
    <property type="entry name" value="Hypothetical protein YwqG"/>
    <property type="match status" value="1"/>
</dbReference>
<gene>
    <name evidence="1" type="ORF">MRZ06_02155</name>
</gene>
<accession>A0ABY3ZVH8</accession>
<dbReference type="Pfam" id="PF09234">
    <property type="entry name" value="DUF1963"/>
    <property type="match status" value="1"/>
</dbReference>
<dbReference type="InterPro" id="IPR035948">
    <property type="entry name" value="YwqG-like_sf"/>
</dbReference>
<evidence type="ECO:0000313" key="1">
    <source>
        <dbReference type="EMBL" id="UOB20905.1"/>
    </source>
</evidence>
<dbReference type="InterPro" id="IPR015315">
    <property type="entry name" value="DUF1963"/>
</dbReference>
<sequence>MSNNEQFDKVINTFRNLTRKQCIDIKVIENSNPNITDSKFGGLPYLPQDVHCPTTPEGEQLHFLAQYRLDEIPKNDIGLPTTGLLQFWVLMDEMIGLNDDNYILNDRHRVIYYPKIDMTVTRDGVSEKYRYPEDEYANPVRGEYAITFQLGENMMSYEDRDFQKVTSQIDGFENLSEADDDKLYEAVNQEGHLIGGNPVFPQYDIRDSRYIEFNKHNLDYSNYDILLLQIDSERNDATGDLITWGDCGNAHFFITKDDLAQLDFSNVMYEWNCY</sequence>
<dbReference type="RefSeq" id="WP_243366193.1">
    <property type="nucleotide sequence ID" value="NZ_CP094348.1"/>
</dbReference>
<dbReference type="Proteomes" id="UP000830343">
    <property type="component" value="Chromosome"/>
</dbReference>
<dbReference type="PANTHER" id="PTHR36436:SF6">
    <property type="entry name" value="SLL5081 PROTEIN"/>
    <property type="match status" value="1"/>
</dbReference>
<proteinExistence type="predicted"/>